<dbReference type="InterPro" id="IPR013727">
    <property type="entry name" value="2CSK_N"/>
</dbReference>
<dbReference type="Pfam" id="PF00672">
    <property type="entry name" value="HAMP"/>
    <property type="match status" value="1"/>
</dbReference>
<evidence type="ECO:0000256" key="9">
    <source>
        <dbReference type="ARBA" id="ARBA00023012"/>
    </source>
</evidence>
<dbReference type="InterPro" id="IPR004358">
    <property type="entry name" value="Sig_transdc_His_kin-like_C"/>
</dbReference>
<evidence type="ECO:0000256" key="3">
    <source>
        <dbReference type="ARBA" id="ARBA00012438"/>
    </source>
</evidence>
<keyword evidence="7" id="KW-0418">Kinase</keyword>
<dbReference type="EC" id="2.7.13.3" evidence="3"/>
<dbReference type="PANTHER" id="PTHR45436">
    <property type="entry name" value="SENSOR HISTIDINE KINASE YKOH"/>
    <property type="match status" value="1"/>
</dbReference>
<comment type="catalytic activity">
    <reaction evidence="1">
        <text>ATP + protein L-histidine = ADP + protein N-phospho-L-histidine.</text>
        <dbReference type="EC" id="2.7.13.3"/>
    </reaction>
</comment>
<feature type="domain" description="HAMP" evidence="13">
    <location>
        <begin position="200"/>
        <end position="252"/>
    </location>
</feature>
<keyword evidence="6 11" id="KW-0812">Transmembrane</keyword>
<evidence type="ECO:0000313" key="15">
    <source>
        <dbReference type="Proteomes" id="UP000278332"/>
    </source>
</evidence>
<comment type="subcellular location">
    <subcellularLocation>
        <location evidence="2">Membrane</location>
    </subcellularLocation>
</comment>
<evidence type="ECO:0000313" key="14">
    <source>
        <dbReference type="EMBL" id="RMR55929.1"/>
    </source>
</evidence>
<keyword evidence="9" id="KW-0902">Two-component regulatory system</keyword>
<dbReference type="EMBL" id="RBRY01000101">
    <property type="protein sequence ID" value="RMR55929.1"/>
    <property type="molecule type" value="Genomic_DNA"/>
</dbReference>
<dbReference type="Pfam" id="PF08521">
    <property type="entry name" value="2CSK_N"/>
    <property type="match status" value="1"/>
</dbReference>
<dbReference type="Proteomes" id="UP000278332">
    <property type="component" value="Unassembled WGS sequence"/>
</dbReference>
<evidence type="ECO:0000256" key="4">
    <source>
        <dbReference type="ARBA" id="ARBA00022553"/>
    </source>
</evidence>
<dbReference type="PROSITE" id="PS50109">
    <property type="entry name" value="HIS_KIN"/>
    <property type="match status" value="1"/>
</dbReference>
<dbReference type="Pfam" id="PF02518">
    <property type="entry name" value="HATPase_c"/>
    <property type="match status" value="1"/>
</dbReference>
<comment type="caution">
    <text evidence="14">The sequence shown here is derived from an EMBL/GenBank/DDBJ whole genome shotgun (WGS) entry which is preliminary data.</text>
</comment>
<accession>A0A3M4VX70</accession>
<dbReference type="AlphaFoldDB" id="A0A3M4VX70"/>
<dbReference type="GO" id="GO:0000155">
    <property type="term" value="F:phosphorelay sensor kinase activity"/>
    <property type="evidence" value="ECO:0007669"/>
    <property type="project" value="InterPro"/>
</dbReference>
<feature type="domain" description="Histidine kinase" evidence="12">
    <location>
        <begin position="260"/>
        <end position="471"/>
    </location>
</feature>
<dbReference type="PANTHER" id="PTHR45436:SF1">
    <property type="entry name" value="SENSOR PROTEIN QSEC"/>
    <property type="match status" value="1"/>
</dbReference>
<gene>
    <name evidence="14" type="ORF">ALP84_100087</name>
</gene>
<evidence type="ECO:0000256" key="5">
    <source>
        <dbReference type="ARBA" id="ARBA00022679"/>
    </source>
</evidence>
<dbReference type="SMART" id="SM00388">
    <property type="entry name" value="HisKA"/>
    <property type="match status" value="1"/>
</dbReference>
<dbReference type="PRINTS" id="PR00344">
    <property type="entry name" value="BCTRLSENSOR"/>
</dbReference>
<dbReference type="SUPFAM" id="SSF55874">
    <property type="entry name" value="ATPase domain of HSP90 chaperone/DNA topoisomerase II/histidine kinase"/>
    <property type="match status" value="1"/>
</dbReference>
<keyword evidence="5" id="KW-0808">Transferase</keyword>
<dbReference type="InterPro" id="IPR003594">
    <property type="entry name" value="HATPase_dom"/>
</dbReference>
<dbReference type="SUPFAM" id="SSF47384">
    <property type="entry name" value="Homodimeric domain of signal transducing histidine kinase"/>
    <property type="match status" value="1"/>
</dbReference>
<protein>
    <recommendedName>
        <fullName evidence="3">histidine kinase</fullName>
        <ecNumber evidence="3">2.7.13.3</ecNumber>
    </recommendedName>
</protein>
<evidence type="ECO:0000256" key="7">
    <source>
        <dbReference type="ARBA" id="ARBA00022777"/>
    </source>
</evidence>
<keyword evidence="8 11" id="KW-1133">Transmembrane helix</keyword>
<keyword evidence="4" id="KW-0597">Phosphoprotein</keyword>
<organism evidence="14 15">
    <name type="scientific">Pseudomonas cichorii</name>
    <dbReference type="NCBI Taxonomy" id="36746"/>
    <lineage>
        <taxon>Bacteria</taxon>
        <taxon>Pseudomonadati</taxon>
        <taxon>Pseudomonadota</taxon>
        <taxon>Gammaproteobacteria</taxon>
        <taxon>Pseudomonadales</taxon>
        <taxon>Pseudomonadaceae</taxon>
        <taxon>Pseudomonas</taxon>
    </lineage>
</organism>
<dbReference type="GO" id="GO:0005886">
    <property type="term" value="C:plasma membrane"/>
    <property type="evidence" value="ECO:0007669"/>
    <property type="project" value="TreeGrafter"/>
</dbReference>
<feature type="transmembrane region" description="Helical" evidence="11">
    <location>
        <begin position="181"/>
        <end position="199"/>
    </location>
</feature>
<dbReference type="Gene3D" id="3.30.565.10">
    <property type="entry name" value="Histidine kinase-like ATPase, C-terminal domain"/>
    <property type="match status" value="1"/>
</dbReference>
<dbReference type="InterPro" id="IPR003661">
    <property type="entry name" value="HisK_dim/P_dom"/>
</dbReference>
<dbReference type="Pfam" id="PF00512">
    <property type="entry name" value="HisKA"/>
    <property type="match status" value="1"/>
</dbReference>
<proteinExistence type="predicted"/>
<evidence type="ECO:0000256" key="11">
    <source>
        <dbReference type="SAM" id="Phobius"/>
    </source>
</evidence>
<dbReference type="Gene3D" id="1.10.287.130">
    <property type="match status" value="1"/>
</dbReference>
<dbReference type="InterPro" id="IPR050428">
    <property type="entry name" value="TCS_sensor_his_kinase"/>
</dbReference>
<evidence type="ECO:0000256" key="6">
    <source>
        <dbReference type="ARBA" id="ARBA00022692"/>
    </source>
</evidence>
<dbReference type="InterPro" id="IPR036097">
    <property type="entry name" value="HisK_dim/P_sf"/>
</dbReference>
<evidence type="ECO:0000256" key="1">
    <source>
        <dbReference type="ARBA" id="ARBA00000085"/>
    </source>
</evidence>
<dbReference type="CDD" id="cd00075">
    <property type="entry name" value="HATPase"/>
    <property type="match status" value="1"/>
</dbReference>
<name>A0A3M4VX70_PSECI</name>
<reference evidence="14 15" key="1">
    <citation type="submission" date="2018-08" db="EMBL/GenBank/DDBJ databases">
        <title>Recombination of ecologically and evolutionarily significant loci maintains genetic cohesion in the Pseudomonas syringae species complex.</title>
        <authorList>
            <person name="Dillon M."/>
            <person name="Thakur S."/>
            <person name="Almeida R.N.D."/>
            <person name="Weir B.S."/>
            <person name="Guttman D.S."/>
        </authorList>
    </citation>
    <scope>NUCLEOTIDE SEQUENCE [LARGE SCALE GENOMIC DNA]</scope>
    <source>
        <strain evidence="14 15">ICMP 6917</strain>
    </source>
</reference>
<dbReference type="InterPro" id="IPR003660">
    <property type="entry name" value="HAMP_dom"/>
</dbReference>
<sequence>MAWVTCWKIAMHNDSLRWRLLWNLALLLIVLMLASGMSAYWNGREVADTAYDRTLLASARTIAAGLTQRDGTLSADVPYVALDTFAYDSEGRIYYLVNDINKTLISGYENLPSPPPGTLRTDDYPALAKFYNGVYLGQDVRVVSLLKPVSEPGMNGMAEIRVAETQEARVRMARSLMADTLLRLGMLGGGALLLVWITVSSTLRPLERLRTAVEERQPDDLRALPMVEVQRELRPLVSALNHFTERLRLQFERQAQFIADAAHELRTPLAALKARVELGLRDSDPVQWRSTLEAAAQGTDRLTSLANQLLSLARIENGARAIAEGGVQKLDLSQLARELGMAMAPLAHSRGVALALEADEPVWLRGEPTLLNELLSNLIDNALAHTPVGGNVVLRVYAPCVLEVEDDGSGIPQEDRERVFERFYRRNQQGSGSGLGLAIVGEICRAHLAQISLHDGAQRGLKVRVSFAAYQ</sequence>
<dbReference type="CDD" id="cd00082">
    <property type="entry name" value="HisKA"/>
    <property type="match status" value="1"/>
</dbReference>
<evidence type="ECO:0000256" key="8">
    <source>
        <dbReference type="ARBA" id="ARBA00022989"/>
    </source>
</evidence>
<dbReference type="InterPro" id="IPR036890">
    <property type="entry name" value="HATPase_C_sf"/>
</dbReference>
<dbReference type="InterPro" id="IPR005467">
    <property type="entry name" value="His_kinase_dom"/>
</dbReference>
<evidence type="ECO:0000256" key="2">
    <source>
        <dbReference type="ARBA" id="ARBA00004370"/>
    </source>
</evidence>
<dbReference type="SMART" id="SM00387">
    <property type="entry name" value="HATPase_c"/>
    <property type="match status" value="1"/>
</dbReference>
<dbReference type="PROSITE" id="PS50885">
    <property type="entry name" value="HAMP"/>
    <property type="match status" value="1"/>
</dbReference>
<evidence type="ECO:0000259" key="12">
    <source>
        <dbReference type="PROSITE" id="PS50109"/>
    </source>
</evidence>
<keyword evidence="10 11" id="KW-0472">Membrane</keyword>
<evidence type="ECO:0000256" key="10">
    <source>
        <dbReference type="ARBA" id="ARBA00023136"/>
    </source>
</evidence>
<feature type="transmembrane region" description="Helical" evidence="11">
    <location>
        <begin position="20"/>
        <end position="41"/>
    </location>
</feature>
<evidence type="ECO:0000259" key="13">
    <source>
        <dbReference type="PROSITE" id="PS50885"/>
    </source>
</evidence>